<accession>A0ABR2GZR5</accession>
<dbReference type="Gene3D" id="1.10.510.10">
    <property type="entry name" value="Transferase(Phosphotransferase) domain 1"/>
    <property type="match status" value="1"/>
</dbReference>
<keyword evidence="3" id="KW-0547">Nucleotide-binding</keyword>
<keyword evidence="2" id="KW-0808">Transferase</keyword>
<comment type="caution">
    <text evidence="7">The sequence shown here is derived from an EMBL/GenBank/DDBJ whole genome shotgun (WGS) entry which is preliminary data.</text>
</comment>
<dbReference type="PANTHER" id="PTHR24345:SF0">
    <property type="entry name" value="CELL CYCLE SERINE_THREONINE-PROTEIN KINASE CDC5_MSD2"/>
    <property type="match status" value="1"/>
</dbReference>
<evidence type="ECO:0000256" key="4">
    <source>
        <dbReference type="ARBA" id="ARBA00022777"/>
    </source>
</evidence>
<dbReference type="SUPFAM" id="SSF56112">
    <property type="entry name" value="Protein kinase-like (PK-like)"/>
    <property type="match status" value="1"/>
</dbReference>
<sequence length="311" mass="36558">MGQIQSGTIIDALNKQQSKYFIKAKKNILAKYPCFKGYRRLPEDKIVDKKVPYDELQCYFIKLRPVQTENDIKFFQREEQILHLFEEVPQVLKNENTIDVTVNNQKYILIPSKFYVLTDAYEYLWHEIHYIDEKVLKPIVIQALTILKILKEYKVVHNGIKFENFIVESANPIKLIITDFKYAKVLKDDEKSHFYGGSSRYKAPEVLRKEGHDYQADIWSLGCNIYSAFFNKYPFDIEHEDEESRILYKIENHKLQNINNAVSEEVWDVISKMLVLDPNERITAEEALNTSWLQVPLPPAPNPGNIHLDEN</sequence>
<evidence type="ECO:0000256" key="3">
    <source>
        <dbReference type="ARBA" id="ARBA00022741"/>
    </source>
</evidence>
<dbReference type="PROSITE" id="PS50011">
    <property type="entry name" value="PROTEIN_KINASE_DOM"/>
    <property type="match status" value="1"/>
</dbReference>
<name>A0ABR2GZR5_9EUKA</name>
<keyword evidence="1" id="KW-0723">Serine/threonine-protein kinase</keyword>
<proteinExistence type="predicted"/>
<dbReference type="EMBL" id="JAPFFF010000052">
    <property type="protein sequence ID" value="KAK8839176.1"/>
    <property type="molecule type" value="Genomic_DNA"/>
</dbReference>
<evidence type="ECO:0000259" key="6">
    <source>
        <dbReference type="PROSITE" id="PS50011"/>
    </source>
</evidence>
<keyword evidence="8" id="KW-1185">Reference proteome</keyword>
<evidence type="ECO:0000256" key="1">
    <source>
        <dbReference type="ARBA" id="ARBA00022527"/>
    </source>
</evidence>
<dbReference type="SMART" id="SM00220">
    <property type="entry name" value="S_TKc"/>
    <property type="match status" value="1"/>
</dbReference>
<evidence type="ECO:0000313" key="8">
    <source>
        <dbReference type="Proteomes" id="UP001470230"/>
    </source>
</evidence>
<evidence type="ECO:0000256" key="5">
    <source>
        <dbReference type="ARBA" id="ARBA00022840"/>
    </source>
</evidence>
<dbReference type="InterPro" id="IPR011009">
    <property type="entry name" value="Kinase-like_dom_sf"/>
</dbReference>
<reference evidence="7 8" key="1">
    <citation type="submission" date="2024-04" db="EMBL/GenBank/DDBJ databases">
        <title>Tritrichomonas musculus Genome.</title>
        <authorList>
            <person name="Alves-Ferreira E."/>
            <person name="Grigg M."/>
            <person name="Lorenzi H."/>
            <person name="Galac M."/>
        </authorList>
    </citation>
    <scope>NUCLEOTIDE SEQUENCE [LARGE SCALE GENOMIC DNA]</scope>
    <source>
        <strain evidence="7 8">EAF2021</strain>
    </source>
</reference>
<gene>
    <name evidence="7" type="ORF">M9Y10_032103</name>
</gene>
<organism evidence="7 8">
    <name type="scientific">Tritrichomonas musculus</name>
    <dbReference type="NCBI Taxonomy" id="1915356"/>
    <lineage>
        <taxon>Eukaryota</taxon>
        <taxon>Metamonada</taxon>
        <taxon>Parabasalia</taxon>
        <taxon>Tritrichomonadida</taxon>
        <taxon>Tritrichomonadidae</taxon>
        <taxon>Tritrichomonas</taxon>
    </lineage>
</organism>
<dbReference type="Proteomes" id="UP001470230">
    <property type="component" value="Unassembled WGS sequence"/>
</dbReference>
<evidence type="ECO:0000256" key="2">
    <source>
        <dbReference type="ARBA" id="ARBA00022679"/>
    </source>
</evidence>
<dbReference type="Pfam" id="PF00069">
    <property type="entry name" value="Pkinase"/>
    <property type="match status" value="1"/>
</dbReference>
<feature type="domain" description="Protein kinase" evidence="6">
    <location>
        <begin position="1"/>
        <end position="293"/>
    </location>
</feature>
<dbReference type="PANTHER" id="PTHR24345">
    <property type="entry name" value="SERINE/THREONINE-PROTEIN KINASE PLK"/>
    <property type="match status" value="1"/>
</dbReference>
<keyword evidence="4" id="KW-0418">Kinase</keyword>
<keyword evidence="5" id="KW-0067">ATP-binding</keyword>
<evidence type="ECO:0000313" key="7">
    <source>
        <dbReference type="EMBL" id="KAK8839176.1"/>
    </source>
</evidence>
<protein>
    <recommendedName>
        <fullName evidence="6">Protein kinase domain-containing protein</fullName>
    </recommendedName>
</protein>
<dbReference type="InterPro" id="IPR000719">
    <property type="entry name" value="Prot_kinase_dom"/>
</dbReference>